<dbReference type="Proteomes" id="UP001363151">
    <property type="component" value="Unassembled WGS sequence"/>
</dbReference>
<proteinExistence type="predicted"/>
<evidence type="ECO:0000256" key="1">
    <source>
        <dbReference type="SAM" id="MobiDB-lite"/>
    </source>
</evidence>
<dbReference type="PANTHER" id="PTHR37490:SF1">
    <property type="entry name" value="GLYCOSYLTRANSFERASE 2-LIKE DOMAIN-CONTAINING PROTEIN"/>
    <property type="match status" value="1"/>
</dbReference>
<feature type="region of interest" description="Disordered" evidence="1">
    <location>
        <begin position="105"/>
        <end position="126"/>
    </location>
</feature>
<dbReference type="Gene3D" id="3.90.550.10">
    <property type="entry name" value="Spore Coat Polysaccharide Biosynthesis Protein SpsA, Chain A"/>
    <property type="match status" value="1"/>
</dbReference>
<gene>
    <name evidence="3" type="ORF">SO694_00007550</name>
</gene>
<sequence length="1503" mass="161698">MARALSIELWMLWQGFCEHKRCRPRVSSAAAGVQPAMDFLDFEDNRVAEILEQVENGTLTAEDGVIELLDEDDLLQELRANADLVTFFRDHPEAVVACALVRDGEGQSGDTETLEPDKPTRRDRRGGVAAEVLTGDDGACSSVAEACAACDGCWGRLAAFLDDDDDDDATPMRANRWERVLAALLRSGRLATTKALGRADFLQGLPKRLASSWAAGQVGAMMLRDAFGGKLVARGAAAVPPAGRRRGGGARARNGRTMFLGALADAAARGRCAAALAGDPETLAALWAPLTARPARNDSRATAELVVAHCAGNVGWVNFVAAELRDCGVDVRDVYVYSKCGDAEGARRKLPDARVERLSNVGGEHHTYAHHLFRRVSSGAPLHQVVLFFKDEDLAPELRKLAAPVCATAHAALGHVGFGCGRRPAAGGSALHMMNELADFDPGRDRGGKQGRELPRLLSRPCHNGTHAPARHEALPLRAWLQTQTLLAPLLDRVVVAVCYGGIFGVHRSRVAKIARATWRTLERTLYTHERSSNALMERTWAALLAREQPAKRYKRALCAARRRGDDGVLDGCACGCACDAASGECADPKARGVLPGWGLEMPYGATCVAGAPCDLRGPAPAPAFEGAMSHRATPRPPETVDVVVAAYDRPAAPMVASLLRALPYRAVHVRVFSYCKRAGGCAAGDAAALRRLAGDRGGRRVQIFTEQLPNVGRCDHTYLAHVARTYDDLANATFFLKDTTVWHDHLGAMANVLTFAAALPRNLEAFCARRQGREARAFELPTYKSEQCARFGNCYADEAYARAATRPVGAWIDAHLGGGGGDPFPTCLGGLFAAGRHALRRRPKATYEALARELAAGDSLEAGHYMERAWLPLLGVVDDVPAVATRLVVYAVDAAGAAGGPRRFDGLALPKRGEAARGYVVDRRLFTDDGGVLAKPPRGWAATRMDWRSTWNSRRLHALALQAMPHREPALHGYDVSLYVDAAARGVDVDAAVAAVYANLERPAIGLRPRRVLGRVAGGELASGLVEEARLSDDPPDAEAVAKAQAFVAAKLRELAKRGNSPPSTAFDGAFVLRRTCDAAAAFGDAWFDYAAAAGPQFGDVALHFAAAAFRADVASTDRPIVDPRPAMSSAAPRRRAPVATWVFLATGDASPAWVAMTKRAVVSALERTSLKPVCVFWGPRSAPLALWLAARGVEVVHHAPLWLPLLERALNTTAGRRNVKFSPLYASPRSLASTFLRVDVPLLLDPAVHGDVVLYADTDVLFLDGVAFGAAAPEFFSLGAETPRAPNYGNAGVMLLNLAGLRRTYAAFLDWIFSPENVDRGLHFGDYGPGDQGAYASFYRGRFDVANWPAFNWRPYWPYAPGRASLLHFHGPKPDDYRDFLRDGGAGSPLHAGILARCDAHPWVVEPGYPGGKRDGTPDHCARWMALYDCAADDVAERRAAPPSPDCVSLLRRHAIHRATTTWRGVVAAALAAVVAALAFWRRHQSRPRAVSDDTQMAKAL</sequence>
<dbReference type="EMBL" id="JBBJCI010000037">
    <property type="protein sequence ID" value="KAK7250363.1"/>
    <property type="molecule type" value="Genomic_DNA"/>
</dbReference>
<protein>
    <submittedName>
        <fullName evidence="3">Acylglycerol lipase</fullName>
    </submittedName>
</protein>
<evidence type="ECO:0000256" key="2">
    <source>
        <dbReference type="SAM" id="Phobius"/>
    </source>
</evidence>
<organism evidence="3 4">
    <name type="scientific">Aureococcus anophagefferens</name>
    <name type="common">Harmful bloom alga</name>
    <dbReference type="NCBI Taxonomy" id="44056"/>
    <lineage>
        <taxon>Eukaryota</taxon>
        <taxon>Sar</taxon>
        <taxon>Stramenopiles</taxon>
        <taxon>Ochrophyta</taxon>
        <taxon>Pelagophyceae</taxon>
        <taxon>Pelagomonadales</taxon>
        <taxon>Pelagomonadaceae</taxon>
        <taxon>Aureococcus</taxon>
    </lineage>
</organism>
<accession>A0ABR1GBF8</accession>
<evidence type="ECO:0000313" key="4">
    <source>
        <dbReference type="Proteomes" id="UP001363151"/>
    </source>
</evidence>
<dbReference type="PANTHER" id="PTHR37490">
    <property type="entry name" value="EXPRESSED PROTEIN"/>
    <property type="match status" value="1"/>
</dbReference>
<keyword evidence="2" id="KW-0812">Transmembrane</keyword>
<keyword evidence="2" id="KW-1133">Transmembrane helix</keyword>
<reference evidence="3 4" key="1">
    <citation type="submission" date="2024-03" db="EMBL/GenBank/DDBJ databases">
        <title>Aureococcus anophagefferens CCMP1851 and Kratosvirus quantuckense: Draft genome of a second virus-susceptible host strain in the model system.</title>
        <authorList>
            <person name="Chase E."/>
            <person name="Truchon A.R."/>
            <person name="Schepens W."/>
            <person name="Wilhelm S.W."/>
        </authorList>
    </citation>
    <scope>NUCLEOTIDE SEQUENCE [LARGE SCALE GENOMIC DNA]</scope>
    <source>
        <strain evidence="3 4">CCMP1851</strain>
    </source>
</reference>
<dbReference type="SUPFAM" id="SSF53448">
    <property type="entry name" value="Nucleotide-diphospho-sugar transferases"/>
    <property type="match status" value="1"/>
</dbReference>
<feature type="transmembrane region" description="Helical" evidence="2">
    <location>
        <begin position="1464"/>
        <end position="1483"/>
    </location>
</feature>
<keyword evidence="4" id="KW-1185">Reference proteome</keyword>
<dbReference type="InterPro" id="IPR029044">
    <property type="entry name" value="Nucleotide-diphossugar_trans"/>
</dbReference>
<keyword evidence="2" id="KW-0472">Membrane</keyword>
<comment type="caution">
    <text evidence="3">The sequence shown here is derived from an EMBL/GenBank/DDBJ whole genome shotgun (WGS) entry which is preliminary data.</text>
</comment>
<evidence type="ECO:0000313" key="3">
    <source>
        <dbReference type="EMBL" id="KAK7250363.1"/>
    </source>
</evidence>
<name>A0ABR1GBF8_AURAN</name>